<organism evidence="1 2">
    <name type="scientific">Romanomermis culicivorax</name>
    <name type="common">Nematode worm</name>
    <dbReference type="NCBI Taxonomy" id="13658"/>
    <lineage>
        <taxon>Eukaryota</taxon>
        <taxon>Metazoa</taxon>
        <taxon>Ecdysozoa</taxon>
        <taxon>Nematoda</taxon>
        <taxon>Enoplea</taxon>
        <taxon>Dorylaimia</taxon>
        <taxon>Mermithida</taxon>
        <taxon>Mermithoidea</taxon>
        <taxon>Mermithidae</taxon>
        <taxon>Romanomermis</taxon>
    </lineage>
</organism>
<dbReference type="Proteomes" id="UP000887565">
    <property type="component" value="Unplaced"/>
</dbReference>
<evidence type="ECO:0000313" key="1">
    <source>
        <dbReference type="Proteomes" id="UP000887565"/>
    </source>
</evidence>
<proteinExistence type="predicted"/>
<sequence length="239" mass="27587">MKRRLDRFGFTRSDGCPDPKISAVDNSVRDRVKTERSKNTLGLDIGECVGKKLTDHEKMTIVKRKWKPLSGFEMPYTTRMRKGKVEKGFLRMDHFERFNWLTYSESKEGLFCKACVLFDKREGGIGNQDLKTLIIWYRSSSQLFFSVNVDWPYEEQMKVALFYLIIIQAKKVTPAMSGLFSGVQAEIRRQVPSSTYVHCANHCLNLTISKSCQISQGSLGRQSVCLDYHEDKKHRTQPP</sequence>
<accession>A0A915HIQ7</accession>
<keyword evidence="1" id="KW-1185">Reference proteome</keyword>
<evidence type="ECO:0000313" key="2">
    <source>
        <dbReference type="WBParaSite" id="nRc.2.0.1.t01528-RA"/>
    </source>
</evidence>
<reference evidence="2" key="1">
    <citation type="submission" date="2022-11" db="UniProtKB">
        <authorList>
            <consortium name="WormBaseParasite"/>
        </authorList>
    </citation>
    <scope>IDENTIFICATION</scope>
</reference>
<dbReference type="WBParaSite" id="nRc.2.0.1.t01528-RA">
    <property type="protein sequence ID" value="nRc.2.0.1.t01528-RA"/>
    <property type="gene ID" value="nRc.2.0.1.g01528"/>
</dbReference>
<name>A0A915HIQ7_ROMCU</name>
<protein>
    <submittedName>
        <fullName evidence="2">TTF-type domain-containing protein</fullName>
    </submittedName>
</protein>
<dbReference type="AlphaFoldDB" id="A0A915HIQ7"/>